<dbReference type="Gene3D" id="1.25.40.10">
    <property type="entry name" value="Tetratricopeptide repeat domain"/>
    <property type="match status" value="4"/>
</dbReference>
<dbReference type="SUPFAM" id="SSF81901">
    <property type="entry name" value="HCP-like"/>
    <property type="match status" value="3"/>
</dbReference>
<dbReference type="SMART" id="SM00671">
    <property type="entry name" value="SEL1"/>
    <property type="match status" value="7"/>
</dbReference>
<protein>
    <submittedName>
        <fullName evidence="1">Uncharacterized protein</fullName>
    </submittedName>
</protein>
<dbReference type="InterPro" id="IPR042756">
    <property type="entry name" value="Sel-1L3"/>
</dbReference>
<dbReference type="Proteomes" id="UP001274896">
    <property type="component" value="Unassembled WGS sequence"/>
</dbReference>
<dbReference type="PANTHER" id="PTHR44444:SF4">
    <property type="entry name" value="PROTEIN SEL-1 HOMOLOG 3 ISOFORM X1"/>
    <property type="match status" value="1"/>
</dbReference>
<gene>
    <name evidence="1" type="ORF">QTP70_023865</name>
</gene>
<dbReference type="Pfam" id="PF08238">
    <property type="entry name" value="Sel1"/>
    <property type="match status" value="6"/>
</dbReference>
<evidence type="ECO:0000313" key="1">
    <source>
        <dbReference type="EMBL" id="KAK3531506.1"/>
    </source>
</evidence>
<dbReference type="AlphaFoldDB" id="A0AAE0QTJ1"/>
<evidence type="ECO:0000313" key="2">
    <source>
        <dbReference type="Proteomes" id="UP001274896"/>
    </source>
</evidence>
<reference evidence="1" key="1">
    <citation type="submission" date="2023-06" db="EMBL/GenBank/DDBJ databases">
        <title>Male Hemibagrus guttatus genome.</title>
        <authorList>
            <person name="Bian C."/>
        </authorList>
    </citation>
    <scope>NUCLEOTIDE SEQUENCE</scope>
    <source>
        <strain evidence="1">Male_cb2023</strain>
        <tissue evidence="1">Muscle</tissue>
    </source>
</reference>
<comment type="caution">
    <text evidence="1">The sequence shown here is derived from an EMBL/GenBank/DDBJ whole genome shotgun (WGS) entry which is preliminary data.</text>
</comment>
<name>A0AAE0QTJ1_9TELE</name>
<keyword evidence="2" id="KW-1185">Reference proteome</keyword>
<dbReference type="EMBL" id="JAUCMX010000011">
    <property type="protein sequence ID" value="KAK3531506.1"/>
    <property type="molecule type" value="Genomic_DNA"/>
</dbReference>
<organism evidence="1 2">
    <name type="scientific">Hemibagrus guttatus</name>
    <dbReference type="NCBI Taxonomy" id="175788"/>
    <lineage>
        <taxon>Eukaryota</taxon>
        <taxon>Metazoa</taxon>
        <taxon>Chordata</taxon>
        <taxon>Craniata</taxon>
        <taxon>Vertebrata</taxon>
        <taxon>Euteleostomi</taxon>
        <taxon>Actinopterygii</taxon>
        <taxon>Neopterygii</taxon>
        <taxon>Teleostei</taxon>
        <taxon>Ostariophysi</taxon>
        <taxon>Siluriformes</taxon>
        <taxon>Bagridae</taxon>
        <taxon>Hemibagrus</taxon>
    </lineage>
</organism>
<dbReference type="PANTHER" id="PTHR44444">
    <property type="entry name" value="PROTEIN SEL-1 HOMOLOG 3"/>
    <property type="match status" value="1"/>
</dbReference>
<sequence>MMKKLESLRGNRLKRVISCSSLSQSNSGVITILNPHETPVSVHPLWVRYSCSDSSMVHLQVLVTFDTGSTSVIFQRQWECSPGAHRTRIVKMHLPDWLVYQPDWRVEMSDWVLSCFVRVWMSSGESSESEPGRESLASAVDTFTILNPLSRTFKEHLLCPSWETEMFWKAHRWKSECPVENEVFSLLSSLYGSTGENFGITRALHAFTNRLLEGRRLKSVTYPWCVFSLWVFLDQPCKEHLCGIFHHLDTQEDYVSPSLFLAHTGHLHVQLELESGSQSAFLSSFTLPLHQWCLLNLELTGRTVKITAACIEGDEQPIIESSEYTFRTTVKMDDTDGYFVVGGGKFIRGIEGFYGPVTYYRTRTPSFNLSELQLPQTLRMVNISGWFQSCQQFRSELEHKIAEYSLEIAAKTPEESCVDVYTELRLKTNPASSRTQCSSDKPLHGPQRRPVARLVQKIISKYGFVSPATIGRALYAGVLHVMEKEESVKIVSRLMPSLLQAGCLGDNRALHLASVLYSSGLGVKKQPYKAWLLSVLGAQKDWRLALLRLGHLHHVGDQGVAADPDLSYAYYSNIARQTSADRLKPSSQQTFVESIYLHDEDILKAQTNKDDDIFQWLKLQARNGVADAERAVARMLFWGQQGVSPDIQTAVRHYERGATKLQDPVSMYDYAIVLLTGQGVPQDVPKAVTFLKKAMEQGFTPAITALGWYYEQFEKNYERAVELWEQADQLENPDAAMNLGVFHLQGLYPGQQADKVKAYKYFLKSAQRGHISGGIELAEIWSRGIPGYVMRRPSDAVLWVKWASEQNGYLGTALRKGLNAHLKGKWFMALLHYLICAECGFKAAQFNVAFLCEHHPHDSLNPAFMSECMLRYYNLSIQSQDPSPYALVKMGDLFYEEHTRGRRDLSDVVEMYKKAALKNDPQGWYSLGLLVQEGHRLPAVVLSELKLLQHYFGDKYTILTSLYHRCRDSNSDEAYLPCTLALLATHLDSIHTLGPTTVKLVHRDLEATERRGGCCCYSLLFQTRPCHPSSEVSIKPAELRIIREHRRTRTGRDSRMSSLSITQWVPVATHI</sequence>
<dbReference type="InterPro" id="IPR011990">
    <property type="entry name" value="TPR-like_helical_dom_sf"/>
</dbReference>
<proteinExistence type="predicted"/>
<dbReference type="InterPro" id="IPR006597">
    <property type="entry name" value="Sel1-like"/>
</dbReference>
<accession>A0AAE0QTJ1</accession>